<dbReference type="GO" id="GO:0004180">
    <property type="term" value="F:carboxypeptidase activity"/>
    <property type="evidence" value="ECO:0007669"/>
    <property type="project" value="UniProtKB-KW"/>
</dbReference>
<keyword evidence="11" id="KW-1185">Reference proteome</keyword>
<keyword evidence="8" id="KW-0472">Membrane</keyword>
<feature type="domain" description="Peptidase S11 D-alanyl-D-alanine carboxypeptidase A N-terminal" evidence="9">
    <location>
        <begin position="78"/>
        <end position="302"/>
    </location>
</feature>
<keyword evidence="6" id="KW-0961">Cell wall biogenesis/degradation</keyword>
<evidence type="ECO:0000313" key="11">
    <source>
        <dbReference type="Proteomes" id="UP000503251"/>
    </source>
</evidence>
<sequence>MHGTPSSTACGWAAWARSSTARRRARCCSSPLRKTPKARGTGLVVAFFDRAKASAALLVCLVLLIAVAGVAHAQERIPPARHTAAAVLVDADTGDVLFARNADMRIAPASLTKIMTLLLALDAVAAGETSMDDVVRVDGSVNGVYGAKLGLKPGDTLTVDEAVHGVAVASANDAAVALAVHIAGSEQAFVARMNAKVVELGLADTHYANPNGLPAAGQRTTALDTARLSRFYIRRHPEALAIHSMRSYAFRGVTHTNHNTLLRSYPGIDGLKTGYIKASGYCLVATAMRNGVRLISVALGAPNPAARDAASRELLDYGFSQKQ</sequence>
<evidence type="ECO:0000256" key="7">
    <source>
        <dbReference type="RuleBase" id="RU004016"/>
    </source>
</evidence>
<evidence type="ECO:0000256" key="8">
    <source>
        <dbReference type="SAM" id="Phobius"/>
    </source>
</evidence>
<keyword evidence="8" id="KW-0812">Transmembrane</keyword>
<dbReference type="SUPFAM" id="SSF56601">
    <property type="entry name" value="beta-lactamase/transpeptidase-like"/>
    <property type="match status" value="1"/>
</dbReference>
<dbReference type="PANTHER" id="PTHR21581:SF6">
    <property type="entry name" value="TRAFFICKING PROTEIN PARTICLE COMPLEX SUBUNIT 12"/>
    <property type="match status" value="1"/>
</dbReference>
<dbReference type="Proteomes" id="UP000503251">
    <property type="component" value="Chromosome"/>
</dbReference>
<dbReference type="InterPro" id="IPR001967">
    <property type="entry name" value="Peptidase_S11_N"/>
</dbReference>
<keyword evidence="8" id="KW-1133">Transmembrane helix</keyword>
<dbReference type="InterPro" id="IPR012338">
    <property type="entry name" value="Beta-lactam/transpept-like"/>
</dbReference>
<keyword evidence="4" id="KW-0133">Cell shape</keyword>
<feature type="transmembrane region" description="Helical" evidence="8">
    <location>
        <begin position="53"/>
        <end position="73"/>
    </location>
</feature>
<dbReference type="Gene3D" id="3.40.710.10">
    <property type="entry name" value="DD-peptidase/beta-lactamase superfamily"/>
    <property type="match status" value="1"/>
</dbReference>
<evidence type="ECO:0000256" key="6">
    <source>
        <dbReference type="ARBA" id="ARBA00023316"/>
    </source>
</evidence>
<dbReference type="EMBL" id="CP039543">
    <property type="protein sequence ID" value="QJT09903.1"/>
    <property type="molecule type" value="Genomic_DNA"/>
</dbReference>
<evidence type="ECO:0000259" key="9">
    <source>
        <dbReference type="Pfam" id="PF00768"/>
    </source>
</evidence>
<protein>
    <submittedName>
        <fullName evidence="10">D-alanyl-D-alanine carboxypeptidase</fullName>
    </submittedName>
</protein>
<keyword evidence="3" id="KW-0378">Hydrolase</keyword>
<dbReference type="PANTHER" id="PTHR21581">
    <property type="entry name" value="D-ALANYL-D-ALANINE CARBOXYPEPTIDASE"/>
    <property type="match status" value="1"/>
</dbReference>
<evidence type="ECO:0000256" key="1">
    <source>
        <dbReference type="ARBA" id="ARBA00007164"/>
    </source>
</evidence>
<evidence type="ECO:0000313" key="10">
    <source>
        <dbReference type="EMBL" id="QJT09903.1"/>
    </source>
</evidence>
<reference evidence="10 11" key="1">
    <citation type="submission" date="2019-04" db="EMBL/GenBank/DDBJ databases">
        <title>Isolation and culture of sulfate reducing bacteria from the cold seep of the South China Sea.</title>
        <authorList>
            <person name="Sun C."/>
            <person name="Liu R."/>
        </authorList>
    </citation>
    <scope>NUCLEOTIDE SEQUENCE [LARGE SCALE GENOMIC DNA]</scope>
    <source>
        <strain evidence="10 11">CS1</strain>
    </source>
</reference>
<keyword evidence="10" id="KW-0645">Protease</keyword>
<evidence type="ECO:0000256" key="4">
    <source>
        <dbReference type="ARBA" id="ARBA00022960"/>
    </source>
</evidence>
<keyword evidence="10" id="KW-0121">Carboxypeptidase</keyword>
<accession>A0ABX6NH01</accession>
<keyword evidence="2" id="KW-0732">Signal</keyword>
<evidence type="ECO:0000256" key="3">
    <source>
        <dbReference type="ARBA" id="ARBA00022801"/>
    </source>
</evidence>
<proteinExistence type="inferred from homology"/>
<dbReference type="Pfam" id="PF00768">
    <property type="entry name" value="Peptidase_S11"/>
    <property type="match status" value="1"/>
</dbReference>
<gene>
    <name evidence="10" type="ORF">E8L03_13585</name>
</gene>
<dbReference type="PRINTS" id="PR00725">
    <property type="entry name" value="DADACBPTASE1"/>
</dbReference>
<organism evidence="10 11">
    <name type="scientific">Oceanidesulfovibrio marinus</name>
    <dbReference type="NCBI Taxonomy" id="370038"/>
    <lineage>
        <taxon>Bacteria</taxon>
        <taxon>Pseudomonadati</taxon>
        <taxon>Thermodesulfobacteriota</taxon>
        <taxon>Desulfovibrionia</taxon>
        <taxon>Desulfovibrionales</taxon>
        <taxon>Desulfovibrionaceae</taxon>
        <taxon>Oceanidesulfovibrio</taxon>
    </lineage>
</organism>
<dbReference type="InterPro" id="IPR018044">
    <property type="entry name" value="Peptidase_S11"/>
</dbReference>
<evidence type="ECO:0000256" key="2">
    <source>
        <dbReference type="ARBA" id="ARBA00022729"/>
    </source>
</evidence>
<evidence type="ECO:0000256" key="5">
    <source>
        <dbReference type="ARBA" id="ARBA00022984"/>
    </source>
</evidence>
<comment type="similarity">
    <text evidence="1 7">Belongs to the peptidase S11 family.</text>
</comment>
<name>A0ABX6NH01_9BACT</name>
<keyword evidence="5" id="KW-0573">Peptidoglycan synthesis</keyword>